<dbReference type="SUPFAM" id="SSF52540">
    <property type="entry name" value="P-loop containing nucleoside triphosphate hydrolases"/>
    <property type="match status" value="2"/>
</dbReference>
<dbReference type="SUPFAM" id="SSF55658">
    <property type="entry name" value="L9 N-domain-like"/>
    <property type="match status" value="1"/>
</dbReference>
<keyword evidence="6" id="KW-0238">DNA-binding</keyword>
<evidence type="ECO:0000256" key="4">
    <source>
        <dbReference type="ARBA" id="ARBA00022806"/>
    </source>
</evidence>
<evidence type="ECO:0000256" key="5">
    <source>
        <dbReference type="ARBA" id="ARBA00022840"/>
    </source>
</evidence>
<dbReference type="GO" id="GO:0006281">
    <property type="term" value="P:DNA repair"/>
    <property type="evidence" value="ECO:0007669"/>
    <property type="project" value="UniProtKB-KW"/>
</dbReference>
<keyword evidence="1 9" id="KW-0547">Nucleotide-binding</keyword>
<dbReference type="EMBL" id="CP019476">
    <property type="protein sequence ID" value="UQC83800.1"/>
    <property type="molecule type" value="Genomic_DNA"/>
</dbReference>
<keyword evidence="3 9" id="KW-0378">Hydrolase</keyword>
<evidence type="ECO:0000256" key="1">
    <source>
        <dbReference type="ARBA" id="ARBA00022741"/>
    </source>
</evidence>
<dbReference type="GO" id="GO:0005524">
    <property type="term" value="F:ATP binding"/>
    <property type="evidence" value="ECO:0007669"/>
    <property type="project" value="UniProtKB-KW"/>
</dbReference>
<feature type="compositionally biased region" description="Polar residues" evidence="10">
    <location>
        <begin position="162"/>
        <end position="175"/>
    </location>
</feature>
<accession>A0A9Q8SVE4</accession>
<dbReference type="InterPro" id="IPR027417">
    <property type="entry name" value="P-loop_NTPase"/>
</dbReference>
<proteinExistence type="inferred from homology"/>
<dbReference type="InterPro" id="IPR011320">
    <property type="entry name" value="RNase_H1_N"/>
</dbReference>
<evidence type="ECO:0000256" key="6">
    <source>
        <dbReference type="ARBA" id="ARBA00023125"/>
    </source>
</evidence>
<evidence type="ECO:0000256" key="8">
    <source>
        <dbReference type="ARBA" id="ARBA00023235"/>
    </source>
</evidence>
<dbReference type="Pfam" id="PF01693">
    <property type="entry name" value="Cauli_VI"/>
    <property type="match status" value="1"/>
</dbReference>
<keyword evidence="9" id="KW-0233">DNA recombination</keyword>
<keyword evidence="2 9" id="KW-0227">DNA damage</keyword>
<comment type="cofactor">
    <cofactor evidence="9">
        <name>Mg(2+)</name>
        <dbReference type="ChEBI" id="CHEBI:18420"/>
    </cofactor>
</comment>
<dbReference type="GO" id="GO:0006310">
    <property type="term" value="P:DNA recombination"/>
    <property type="evidence" value="ECO:0007669"/>
    <property type="project" value="UniProtKB-KW"/>
</dbReference>
<keyword evidence="8" id="KW-0413">Isomerase</keyword>
<reference evidence="12" key="1">
    <citation type="journal article" date="2021" name="Mol. Plant Microbe Interact.">
        <title>Complete Genome Sequence of the Plant-Pathogenic Fungus Colletotrichum lupini.</title>
        <authorList>
            <person name="Baroncelli R."/>
            <person name="Pensec F."/>
            <person name="Da Lio D."/>
            <person name="Boufleur T."/>
            <person name="Vicente I."/>
            <person name="Sarrocco S."/>
            <person name="Picot A."/>
            <person name="Baraldi E."/>
            <person name="Sukno S."/>
            <person name="Thon M."/>
            <person name="Le Floch G."/>
        </authorList>
    </citation>
    <scope>NUCLEOTIDE SEQUENCE</scope>
    <source>
        <strain evidence="12">IMI 504893</strain>
    </source>
</reference>
<dbReference type="GeneID" id="73343285"/>
<evidence type="ECO:0000256" key="3">
    <source>
        <dbReference type="ARBA" id="ARBA00022801"/>
    </source>
</evidence>
<dbReference type="InterPro" id="IPR010285">
    <property type="entry name" value="DNA_helicase_pif1-like_DEAD"/>
</dbReference>
<keyword evidence="7 9" id="KW-0234">DNA repair</keyword>
<dbReference type="Proteomes" id="UP000830671">
    <property type="component" value="Chromosome 4"/>
</dbReference>
<comment type="catalytic activity">
    <reaction evidence="9">
        <text>ATP + H2O = ADP + phosphate + H(+)</text>
        <dbReference type="Rhea" id="RHEA:13065"/>
        <dbReference type="ChEBI" id="CHEBI:15377"/>
        <dbReference type="ChEBI" id="CHEBI:15378"/>
        <dbReference type="ChEBI" id="CHEBI:30616"/>
        <dbReference type="ChEBI" id="CHEBI:43474"/>
        <dbReference type="ChEBI" id="CHEBI:456216"/>
        <dbReference type="EC" id="5.6.2.3"/>
    </reaction>
</comment>
<evidence type="ECO:0000256" key="9">
    <source>
        <dbReference type="RuleBase" id="RU363044"/>
    </source>
</evidence>
<dbReference type="RefSeq" id="XP_049145419.1">
    <property type="nucleotide sequence ID" value="XM_049288275.1"/>
</dbReference>
<evidence type="ECO:0000256" key="2">
    <source>
        <dbReference type="ARBA" id="ARBA00022763"/>
    </source>
</evidence>
<dbReference type="EC" id="5.6.2.3" evidence="9"/>
<keyword evidence="5 9" id="KW-0067">ATP-binding</keyword>
<gene>
    <name evidence="12" type="ORF">CLUP02_09296</name>
</gene>
<organism evidence="12 13">
    <name type="scientific">Colletotrichum lupini</name>
    <dbReference type="NCBI Taxonomy" id="145971"/>
    <lineage>
        <taxon>Eukaryota</taxon>
        <taxon>Fungi</taxon>
        <taxon>Dikarya</taxon>
        <taxon>Ascomycota</taxon>
        <taxon>Pezizomycotina</taxon>
        <taxon>Sordariomycetes</taxon>
        <taxon>Hypocreomycetidae</taxon>
        <taxon>Glomerellales</taxon>
        <taxon>Glomerellaceae</taxon>
        <taxon>Colletotrichum</taxon>
        <taxon>Colletotrichum acutatum species complex</taxon>
    </lineage>
</organism>
<evidence type="ECO:0000259" key="11">
    <source>
        <dbReference type="SMART" id="SM00382"/>
    </source>
</evidence>
<dbReference type="Gene3D" id="3.40.970.10">
    <property type="entry name" value="Ribonuclease H1, N-terminal domain"/>
    <property type="match status" value="1"/>
</dbReference>
<protein>
    <recommendedName>
        <fullName evidence="9">ATP-dependent DNA helicase</fullName>
        <ecNumber evidence="9">5.6.2.3</ecNumber>
    </recommendedName>
</protein>
<feature type="compositionally biased region" description="Basic and acidic residues" evidence="10">
    <location>
        <begin position="30"/>
        <end position="44"/>
    </location>
</feature>
<dbReference type="SMART" id="SM00382">
    <property type="entry name" value="AAA"/>
    <property type="match status" value="1"/>
</dbReference>
<dbReference type="Pfam" id="PF21530">
    <property type="entry name" value="Pif1_2B_dom"/>
    <property type="match status" value="1"/>
</dbReference>
<comment type="similarity">
    <text evidence="9">Belongs to the helicase family.</text>
</comment>
<keyword evidence="13" id="KW-1185">Reference proteome</keyword>
<dbReference type="AlphaFoldDB" id="A0A9Q8SVE4"/>
<feature type="region of interest" description="Disordered" evidence="10">
    <location>
        <begin position="148"/>
        <end position="190"/>
    </location>
</feature>
<dbReference type="InterPro" id="IPR003593">
    <property type="entry name" value="AAA+_ATPase"/>
</dbReference>
<dbReference type="Gene3D" id="3.40.50.300">
    <property type="entry name" value="P-loop containing nucleotide triphosphate hydrolases"/>
    <property type="match status" value="1"/>
</dbReference>
<keyword evidence="4 9" id="KW-0347">Helicase</keyword>
<dbReference type="PANTHER" id="PTHR47642:SF5">
    <property type="entry name" value="ATP-DEPENDENT DNA HELICASE"/>
    <property type="match status" value="1"/>
</dbReference>
<dbReference type="InterPro" id="IPR037056">
    <property type="entry name" value="RNase_H1_N_sf"/>
</dbReference>
<dbReference type="InterPro" id="IPR051055">
    <property type="entry name" value="PIF1_helicase"/>
</dbReference>
<dbReference type="CDD" id="cd18809">
    <property type="entry name" value="SF1_C_RecD"/>
    <property type="match status" value="1"/>
</dbReference>
<evidence type="ECO:0000256" key="10">
    <source>
        <dbReference type="SAM" id="MobiDB-lite"/>
    </source>
</evidence>
<dbReference type="PANTHER" id="PTHR47642">
    <property type="entry name" value="ATP-DEPENDENT DNA HELICASE"/>
    <property type="match status" value="1"/>
</dbReference>
<dbReference type="KEGG" id="clup:CLUP02_09296"/>
<evidence type="ECO:0000313" key="12">
    <source>
        <dbReference type="EMBL" id="UQC83800.1"/>
    </source>
</evidence>
<dbReference type="Pfam" id="PF05970">
    <property type="entry name" value="PIF1"/>
    <property type="match status" value="1"/>
</dbReference>
<feature type="compositionally biased region" description="Polar residues" evidence="10">
    <location>
        <begin position="64"/>
        <end position="73"/>
    </location>
</feature>
<dbReference type="GO" id="GO:0016787">
    <property type="term" value="F:hydrolase activity"/>
    <property type="evidence" value="ECO:0007669"/>
    <property type="project" value="UniProtKB-KW"/>
</dbReference>
<dbReference type="GO" id="GO:0000723">
    <property type="term" value="P:telomere maintenance"/>
    <property type="evidence" value="ECO:0007669"/>
    <property type="project" value="InterPro"/>
</dbReference>
<sequence length="772" mass="86437">MAFKQTTLHFGPKRAPGGSLSPPSPKRQRFQPEPDHNDLTRHGDTDDDRQEASSGSQAEKDAEPSSNPPQTSVADKVNDMMRKYTSGIPTELSGAKKYYVVWNGTETGIFESWGKCQPLVERYPGAGHKKTTTYKDAVDLLRNKLTEKLEAEEPRSVPQPQPCTASPNTYESTPRYTPPTPNSRIPGSAAPSDVAAIAADAGEPQAQSFDPAPDPCEPPLCQEQQAAMDLAMAGHNLFITGSGGCGKSVLVKALHKMFKAKERKVHLIAPTGIASVNIGGRTMWNYAGWTPDDFSEPFGILVGKSRQKKNKNRIVGTHVLIIDEISMVENQFFQRLSQVMGRIRRKAAPNNPQSQMEVRGAFGGVQVIAVGDFCQLPPVEPFQHCLECGSEMQQEKVGNSVRSYFCPQGVSDEGPQQNTHGYFMEHDKWAFKSSEWVRCNFKYVHLKKVHRQTDEDFVRILQTCRLGEILSQRDIDLLLNHPAQVENATRLFSHRLQAQEHNESQLKQLHSPSRKYWCLDYANTNNSTDEELDRLIDYYTASAGYLIRRAMRDSDPEAPPSRQPLSRLGDHRYAQFLELKLNMPVILLANIDLDSGLCNGSQGKICGFVSRSKFERPTEPKRKNYKKDLSAFDAAMERFRLTEMFLTDKGAPELYPEVEFNNGQRRVIGPDCAVNELGTKHPHMLVSRTQLPLAPGWAMTIHKSQSLSLDRLIIDLGSVFEKGQAYVALSRARSLQGLQIEGTDEYMLQSGLELDSEVRRFLEELERSAEGN</sequence>
<name>A0A9Q8SVE4_9PEZI</name>
<evidence type="ECO:0000313" key="13">
    <source>
        <dbReference type="Proteomes" id="UP000830671"/>
    </source>
</evidence>
<dbReference type="InterPro" id="IPR049163">
    <property type="entry name" value="Pif1-like_2B_dom"/>
</dbReference>
<feature type="region of interest" description="Disordered" evidence="10">
    <location>
        <begin position="1"/>
        <end position="78"/>
    </location>
</feature>
<evidence type="ECO:0000256" key="7">
    <source>
        <dbReference type="ARBA" id="ARBA00023204"/>
    </source>
</evidence>
<dbReference type="InterPro" id="IPR009027">
    <property type="entry name" value="Ribosomal_bL9/RNase_H1_N"/>
</dbReference>
<feature type="domain" description="AAA+ ATPase" evidence="11">
    <location>
        <begin position="233"/>
        <end position="399"/>
    </location>
</feature>
<dbReference type="GO" id="GO:0043139">
    <property type="term" value="F:5'-3' DNA helicase activity"/>
    <property type="evidence" value="ECO:0007669"/>
    <property type="project" value="UniProtKB-EC"/>
</dbReference>